<evidence type="ECO:0000313" key="13">
    <source>
        <dbReference type="EMBL" id="PSR71170.1"/>
    </source>
</evidence>
<comment type="similarity">
    <text evidence="3">Belongs to the class-V pyridoxal-phosphate-dependent aminotransferase family. SerC subfamily.</text>
</comment>
<dbReference type="Proteomes" id="UP000186601">
    <property type="component" value="Unassembled WGS sequence"/>
</dbReference>
<protein>
    <recommendedName>
        <fullName evidence="4">phosphoserine transaminase</fullName>
        <ecNumber evidence="4">2.6.1.52</ecNumber>
    </recommendedName>
</protein>
<evidence type="ECO:0000256" key="5">
    <source>
        <dbReference type="ARBA" id="ARBA00022576"/>
    </source>
</evidence>
<dbReference type="Pfam" id="PF00266">
    <property type="entry name" value="Aminotran_5"/>
    <property type="match status" value="2"/>
</dbReference>
<sequence>MECLKERMHRIRDYARDARRAPAPSPWLLNNIATESYFQSLESLILQKRLSLKTQQLAGWLHFIQQNANNALTSLYHIDPQTHTFLNNKNQNHYHNKMAAFATGTRATYFGAGPSALPVSVLEEAAKGLLNFQNTGIGIAEISHRSKEFTAFLTTLESLIRTQLDVPPTHQILFTQGGGSQQFSAVVMNMLARYRLLHPLDHTAAGQGQQEGGAAAAAGKLDYVVTGSWSKKAAEEARRLVVGGGGQVNVVVDGRQYSKDGKSFDNIPSHDAYTFSEDPALVYYCENETVDGVEFSHEADSAASFPFHLLKTSSSSGDGGAPRRRLVPLVADYSSSFMMRPIPRLADHAVIYAGAQKNIGPAGLTILIVRQDCLVDVDAAAQLGAAPVPTTLSWKTLADSGSLYNTPSVFSIYMAGLVLERMGAQGGLRYYEEMNRRKEEKVYAAVREGEGKGVFRKKVRDGSESWMNVVFEVSGEGAEGRFLDGAEKRGMKGLKGHRSVGGIRVSLYNAVTEEHTDALVQYMKEFIAEESQVKTA</sequence>
<gene>
    <name evidence="13" type="ORF">PHLCEN_2v13016</name>
</gene>
<dbReference type="GO" id="GO:0006564">
    <property type="term" value="P:L-serine biosynthetic process"/>
    <property type="evidence" value="ECO:0007669"/>
    <property type="project" value="UniProtKB-KW"/>
</dbReference>
<evidence type="ECO:0000256" key="3">
    <source>
        <dbReference type="ARBA" id="ARBA00006904"/>
    </source>
</evidence>
<comment type="caution">
    <text evidence="13">The sequence shown here is derived from an EMBL/GenBank/DDBJ whole genome shotgun (WGS) entry which is preliminary data.</text>
</comment>
<keyword evidence="8" id="KW-0663">Pyridoxal phosphate</keyword>
<dbReference type="InterPro" id="IPR022278">
    <property type="entry name" value="Pser_aminoTfrase"/>
</dbReference>
<dbReference type="EC" id="2.6.1.52" evidence="4"/>
<keyword evidence="5" id="KW-0032">Aminotransferase</keyword>
<comment type="catalytic activity">
    <reaction evidence="10">
        <text>4-(phosphooxy)-L-threonine + 2-oxoglutarate = (R)-3-hydroxy-2-oxo-4-phosphooxybutanoate + L-glutamate</text>
        <dbReference type="Rhea" id="RHEA:16573"/>
        <dbReference type="ChEBI" id="CHEBI:16810"/>
        <dbReference type="ChEBI" id="CHEBI:29985"/>
        <dbReference type="ChEBI" id="CHEBI:58452"/>
        <dbReference type="ChEBI" id="CHEBI:58538"/>
        <dbReference type="EC" id="2.6.1.52"/>
    </reaction>
</comment>
<evidence type="ECO:0000259" key="12">
    <source>
        <dbReference type="Pfam" id="PF00266"/>
    </source>
</evidence>
<dbReference type="InterPro" id="IPR015421">
    <property type="entry name" value="PyrdxlP-dep_Trfase_major"/>
</dbReference>
<dbReference type="HAMAP" id="MF_00160">
    <property type="entry name" value="SerC_aminotrans_5"/>
    <property type="match status" value="1"/>
</dbReference>
<evidence type="ECO:0000256" key="8">
    <source>
        <dbReference type="ARBA" id="ARBA00022898"/>
    </source>
</evidence>
<dbReference type="FunFam" id="3.40.640.10:FF:000010">
    <property type="entry name" value="Phosphoserine aminotransferase"/>
    <property type="match status" value="1"/>
</dbReference>
<dbReference type="InterPro" id="IPR015424">
    <property type="entry name" value="PyrdxlP-dep_Trfase"/>
</dbReference>
<name>A0A2R6NFL3_9APHY</name>
<evidence type="ECO:0000256" key="2">
    <source>
        <dbReference type="ARBA" id="ARBA00005099"/>
    </source>
</evidence>
<keyword evidence="9" id="KW-0718">Serine biosynthesis</keyword>
<dbReference type="SUPFAM" id="SSF53383">
    <property type="entry name" value="PLP-dependent transferases"/>
    <property type="match status" value="1"/>
</dbReference>
<feature type="domain" description="Aminotransferase class V" evidence="12">
    <location>
        <begin position="329"/>
        <end position="519"/>
    </location>
</feature>
<evidence type="ECO:0000256" key="7">
    <source>
        <dbReference type="ARBA" id="ARBA00022679"/>
    </source>
</evidence>
<organism evidence="13 14">
    <name type="scientific">Hermanssonia centrifuga</name>
    <dbReference type="NCBI Taxonomy" id="98765"/>
    <lineage>
        <taxon>Eukaryota</taxon>
        <taxon>Fungi</taxon>
        <taxon>Dikarya</taxon>
        <taxon>Basidiomycota</taxon>
        <taxon>Agaricomycotina</taxon>
        <taxon>Agaricomycetes</taxon>
        <taxon>Polyporales</taxon>
        <taxon>Meruliaceae</taxon>
        <taxon>Hermanssonia</taxon>
    </lineage>
</organism>
<dbReference type="InterPro" id="IPR015422">
    <property type="entry name" value="PyrdxlP-dep_Trfase_small"/>
</dbReference>
<dbReference type="GO" id="GO:0030170">
    <property type="term" value="F:pyridoxal phosphate binding"/>
    <property type="evidence" value="ECO:0007669"/>
    <property type="project" value="TreeGrafter"/>
</dbReference>
<keyword evidence="6" id="KW-0028">Amino-acid biosynthesis</keyword>
<dbReference type="PANTHER" id="PTHR43247">
    <property type="entry name" value="PHOSPHOSERINE AMINOTRANSFERASE"/>
    <property type="match status" value="1"/>
</dbReference>
<evidence type="ECO:0000256" key="9">
    <source>
        <dbReference type="ARBA" id="ARBA00023299"/>
    </source>
</evidence>
<proteinExistence type="inferred from homology"/>
<evidence type="ECO:0000256" key="10">
    <source>
        <dbReference type="ARBA" id="ARBA00047630"/>
    </source>
</evidence>
<evidence type="ECO:0000256" key="6">
    <source>
        <dbReference type="ARBA" id="ARBA00022605"/>
    </source>
</evidence>
<dbReference type="InterPro" id="IPR000192">
    <property type="entry name" value="Aminotrans_V_dom"/>
</dbReference>
<dbReference type="FunFam" id="3.90.1150.10:FF:000006">
    <property type="entry name" value="Phosphoserine aminotransferase"/>
    <property type="match status" value="1"/>
</dbReference>
<dbReference type="Gene3D" id="3.90.1150.10">
    <property type="entry name" value="Aspartate Aminotransferase, domain 1"/>
    <property type="match status" value="1"/>
</dbReference>
<dbReference type="STRING" id="98765.A0A2R6NFL3"/>
<keyword evidence="14" id="KW-1185">Reference proteome</keyword>
<dbReference type="Gene3D" id="3.40.640.10">
    <property type="entry name" value="Type I PLP-dependent aspartate aminotransferase-like (Major domain)"/>
    <property type="match status" value="1"/>
</dbReference>
<comment type="pathway">
    <text evidence="2">Amino-acid biosynthesis; L-serine biosynthesis; L-serine from 3-phospho-D-glycerate: step 2/3.</text>
</comment>
<dbReference type="NCBIfam" id="NF003764">
    <property type="entry name" value="PRK05355.1"/>
    <property type="match status" value="1"/>
</dbReference>
<dbReference type="EMBL" id="MLYV02001294">
    <property type="protein sequence ID" value="PSR71170.1"/>
    <property type="molecule type" value="Genomic_DNA"/>
</dbReference>
<comment type="cofactor">
    <cofactor evidence="1">
        <name>pyridoxal 5'-phosphate</name>
        <dbReference type="ChEBI" id="CHEBI:597326"/>
    </cofactor>
</comment>
<keyword evidence="7" id="KW-0808">Transferase</keyword>
<evidence type="ECO:0000313" key="14">
    <source>
        <dbReference type="Proteomes" id="UP000186601"/>
    </source>
</evidence>
<dbReference type="OrthoDB" id="1703350at2759"/>
<dbReference type="GO" id="GO:0004648">
    <property type="term" value="F:O-phospho-L-serine:2-oxoglutarate aminotransferase activity"/>
    <property type="evidence" value="ECO:0007669"/>
    <property type="project" value="UniProtKB-EC"/>
</dbReference>
<dbReference type="AlphaFoldDB" id="A0A2R6NFL3"/>
<dbReference type="GO" id="GO:0005737">
    <property type="term" value="C:cytoplasm"/>
    <property type="evidence" value="ECO:0007669"/>
    <property type="project" value="TreeGrafter"/>
</dbReference>
<dbReference type="PANTHER" id="PTHR43247:SF1">
    <property type="entry name" value="PHOSPHOSERINE AMINOTRANSFERASE"/>
    <property type="match status" value="1"/>
</dbReference>
<reference evidence="13 14" key="1">
    <citation type="submission" date="2018-02" db="EMBL/GenBank/DDBJ databases">
        <title>Genome sequence of the basidiomycete white-rot fungus Phlebia centrifuga.</title>
        <authorList>
            <person name="Granchi Z."/>
            <person name="Peng M."/>
            <person name="de Vries R.P."/>
            <person name="Hilden K."/>
            <person name="Makela M.R."/>
            <person name="Grigoriev I."/>
            <person name="Riley R."/>
        </authorList>
    </citation>
    <scope>NUCLEOTIDE SEQUENCE [LARGE SCALE GENOMIC DNA]</scope>
    <source>
        <strain evidence="13 14">FBCC195</strain>
    </source>
</reference>
<evidence type="ECO:0000256" key="4">
    <source>
        <dbReference type="ARBA" id="ARBA00013030"/>
    </source>
</evidence>
<evidence type="ECO:0000256" key="11">
    <source>
        <dbReference type="ARBA" id="ARBA00049007"/>
    </source>
</evidence>
<evidence type="ECO:0000256" key="1">
    <source>
        <dbReference type="ARBA" id="ARBA00001933"/>
    </source>
</evidence>
<accession>A0A2R6NFL3</accession>
<dbReference type="UniPathway" id="UPA00135">
    <property type="reaction ID" value="UER00197"/>
</dbReference>
<comment type="catalytic activity">
    <reaction evidence="11">
        <text>O-phospho-L-serine + 2-oxoglutarate = 3-phosphooxypyruvate + L-glutamate</text>
        <dbReference type="Rhea" id="RHEA:14329"/>
        <dbReference type="ChEBI" id="CHEBI:16810"/>
        <dbReference type="ChEBI" id="CHEBI:18110"/>
        <dbReference type="ChEBI" id="CHEBI:29985"/>
        <dbReference type="ChEBI" id="CHEBI:57524"/>
        <dbReference type="EC" id="2.6.1.52"/>
    </reaction>
</comment>
<feature type="domain" description="Aminotransferase class V" evidence="12">
    <location>
        <begin position="110"/>
        <end position="193"/>
    </location>
</feature>